<keyword evidence="4" id="KW-1185">Reference proteome</keyword>
<reference evidence="3 4" key="1">
    <citation type="submission" date="2020-04" db="EMBL/GenBank/DDBJ databases">
        <title>Genome sequencing of novel species.</title>
        <authorList>
            <person name="Heo J."/>
            <person name="Kim S.-J."/>
            <person name="Kim J.-S."/>
            <person name="Hong S.-B."/>
            <person name="Kwon S.-W."/>
        </authorList>
    </citation>
    <scope>NUCLEOTIDE SEQUENCE [LARGE SCALE GENOMIC DNA]</scope>
    <source>
        <strain evidence="3 4">MFER-1</strain>
    </source>
</reference>
<sequence length="868" mass="100777">MLDLSNMENWLDSRPHWEQQVWFFIIKEGKLDDKKIEEVYKLLMEDFVSGKKHERTPINFKSVSKTNISEEHDQVVYLKDVINLKHVNALPSDQKLAFGKNLTLIYGENGSGKSGYSRLLSSACFSRGDKSILPNLRETKTTKSTKASADFRVTIGEEQKIINYKEDEKYDILKRFSVFDSSSVQIHINSTSNLTITPVQLKVFEYVIEAFNDLEKKLDNEKTLRRTQNPTVSRFDNESVISKFCSELDHKVSIEEINQWNYTASDVERTAVIQEELQKLRKLDVETKKKQLSLEVKEIEELVEKLENINSILNLEYITSSITYINEFNQKTDLSKKMGESSFRDEVFLTTGSEEWKSLISAAKILLDNEKKLNPKFALTKCPLCKQGLRNEELSLFERYWYFLEGKSLTELKIAKENLEKHKKLLEKIEFPKFDIDSPGARIVREMDEEYFNHLKEQIENSFVINEKIKEKTERLEVNDYPRIAPLFMEKLNTMISEIKKQIEALGNPELEIKKLEDELNLITHCKIYSQIKEEVIAYVKNQSWLKSCEGITFPRRQITTKQRELFDQIVTEEYRRKFAEESEALDCNFGVSITTRGASGSTVKELRLNISAEHKMGKILSEGEQRVCALADFLTEISLDKRNSGIIFDDPVTSLDHVRKRQIARRLVIEASRRQVIILTHDKVFLSYLADISSELDTSYEAHWIQRVGNRPGKISSNSSPKLATLAVITQEVDRLIVEAGLLDDQHQHQQQKLIDSFSLLRSGCEALIEQVLFNKTIQRHDDYIRVSNLNEVPWNDMNAGKIVDMHGQLSRFIDAHNRSDTMREEPITIEIVKSYRKKFYEIRGELNAIKKTKKSELEKQKSNSPW</sequence>
<feature type="coiled-coil region" evidence="1">
    <location>
        <begin position="282"/>
        <end position="316"/>
    </location>
</feature>
<gene>
    <name evidence="3" type="ORF">HH215_26375</name>
</gene>
<dbReference type="InterPro" id="IPR027417">
    <property type="entry name" value="P-loop_NTPase"/>
</dbReference>
<evidence type="ECO:0000313" key="3">
    <source>
        <dbReference type="EMBL" id="QJD86343.1"/>
    </source>
</evidence>
<evidence type="ECO:0000256" key="1">
    <source>
        <dbReference type="SAM" id="Coils"/>
    </source>
</evidence>
<accession>A0A7Z2VN49</accession>
<dbReference type="CDD" id="cd00267">
    <property type="entry name" value="ABC_ATPase"/>
    <property type="match status" value="1"/>
</dbReference>
<feature type="domain" description="RecF/RecN/SMC N-terminal" evidence="2">
    <location>
        <begin position="84"/>
        <end position="688"/>
    </location>
</feature>
<dbReference type="AlphaFoldDB" id="A0A7Z2VN49"/>
<keyword evidence="1" id="KW-0175">Coiled coil</keyword>
<dbReference type="RefSeq" id="WP_169282592.1">
    <property type="nucleotide sequence ID" value="NZ_CP051680.1"/>
</dbReference>
<proteinExistence type="predicted"/>
<organism evidence="3 4">
    <name type="scientific">Cohnella herbarum</name>
    <dbReference type="NCBI Taxonomy" id="2728023"/>
    <lineage>
        <taxon>Bacteria</taxon>
        <taxon>Bacillati</taxon>
        <taxon>Bacillota</taxon>
        <taxon>Bacilli</taxon>
        <taxon>Bacillales</taxon>
        <taxon>Paenibacillaceae</taxon>
        <taxon>Cohnella</taxon>
    </lineage>
</organism>
<name>A0A7Z2VN49_9BACL</name>
<dbReference type="KEGG" id="cheb:HH215_26375"/>
<dbReference type="SUPFAM" id="SSF52540">
    <property type="entry name" value="P-loop containing nucleoside triphosphate hydrolases"/>
    <property type="match status" value="1"/>
</dbReference>
<dbReference type="InterPro" id="IPR003395">
    <property type="entry name" value="RecF/RecN/SMC_N"/>
</dbReference>
<dbReference type="Proteomes" id="UP000502248">
    <property type="component" value="Chromosome"/>
</dbReference>
<evidence type="ECO:0000313" key="4">
    <source>
        <dbReference type="Proteomes" id="UP000502248"/>
    </source>
</evidence>
<dbReference type="Pfam" id="PF02463">
    <property type="entry name" value="SMC_N"/>
    <property type="match status" value="1"/>
</dbReference>
<protein>
    <submittedName>
        <fullName evidence="3">AAA family ATPase</fullName>
    </submittedName>
</protein>
<dbReference type="EMBL" id="CP051680">
    <property type="protein sequence ID" value="QJD86343.1"/>
    <property type="molecule type" value="Genomic_DNA"/>
</dbReference>
<evidence type="ECO:0000259" key="2">
    <source>
        <dbReference type="Pfam" id="PF02463"/>
    </source>
</evidence>
<dbReference type="Gene3D" id="3.40.50.300">
    <property type="entry name" value="P-loop containing nucleotide triphosphate hydrolases"/>
    <property type="match status" value="2"/>
</dbReference>